<feature type="transmembrane region" description="Helical" evidence="4">
    <location>
        <begin position="43"/>
        <end position="62"/>
    </location>
</feature>
<feature type="transmembrane region" description="Helical" evidence="4">
    <location>
        <begin position="162"/>
        <end position="183"/>
    </location>
</feature>
<dbReference type="SMART" id="SM00421">
    <property type="entry name" value="HTH_LUXR"/>
    <property type="match status" value="1"/>
</dbReference>
<protein>
    <submittedName>
        <fullName evidence="6">LuxR C-terminal-related transcriptional regulator</fullName>
    </submittedName>
</protein>
<keyword evidence="4" id="KW-0472">Membrane</keyword>
<evidence type="ECO:0000259" key="5">
    <source>
        <dbReference type="PROSITE" id="PS50043"/>
    </source>
</evidence>
<dbReference type="EMBL" id="JBBNOP010000006">
    <property type="protein sequence ID" value="MEQ3363085.1"/>
    <property type="molecule type" value="Genomic_DNA"/>
</dbReference>
<dbReference type="SUPFAM" id="SSF46894">
    <property type="entry name" value="C-terminal effector domain of the bipartite response regulators"/>
    <property type="match status" value="1"/>
</dbReference>
<evidence type="ECO:0000256" key="4">
    <source>
        <dbReference type="SAM" id="Phobius"/>
    </source>
</evidence>
<keyword evidence="4" id="KW-1133">Transmembrane helix</keyword>
<dbReference type="PRINTS" id="PR00038">
    <property type="entry name" value="HTHLUXR"/>
</dbReference>
<feature type="transmembrane region" description="Helical" evidence="4">
    <location>
        <begin position="244"/>
        <end position="266"/>
    </location>
</feature>
<sequence>MSKARKASLMALAALVLVGIWVDITGYLDVFSSPSATSHSQEIAHYACYAGRIAMAAAFLLFPRQLNCPLERSVPLMLCCMVGGTMLYSFGFHQSLFDPQFVAAAGSALIGVGHIWIVSSIYLYLMGVCGKREALYVLVAAQIAERILVEVLNSLLTDASLIVWSYLLPIATACVLAVSNRMLVRYRIVRDEKPDADQRGSVRAYFVTLCVMCGIGLVACGAMSTVGIWGKAGTGQFAGEGEQLVTALVECLIVVLCCRATFIASCEKPLALRYQSSLLVLVTGFVLMSSRQLLVPVPEELVNSLLVAIENYAHILFWVVALDAARSLGWPAYRSFGVGLVSCSMTGLAWSFFLEHHVIAAESAVFVVFYLLLVVCIVYPQVFNRVNMRSSSDEGAINEFALQGEQRLDAGVNGRALKLALEQRCAHVAEDYGLSAREGEVLVLLVKGDTRQNMCKTLQLSEGTVKTHLTHIYDKLNIHSRTELLEIVYDAEAGRG</sequence>
<dbReference type="RefSeq" id="WP_102375851.1">
    <property type="nucleotide sequence ID" value="NZ_JBBNOP010000006.1"/>
</dbReference>
<keyword evidence="4" id="KW-0812">Transmembrane</keyword>
<evidence type="ECO:0000256" key="1">
    <source>
        <dbReference type="ARBA" id="ARBA00023015"/>
    </source>
</evidence>
<feature type="transmembrane region" description="Helical" evidence="4">
    <location>
        <begin position="7"/>
        <end position="28"/>
    </location>
</feature>
<evidence type="ECO:0000256" key="3">
    <source>
        <dbReference type="ARBA" id="ARBA00023163"/>
    </source>
</evidence>
<dbReference type="Proteomes" id="UP001487305">
    <property type="component" value="Unassembled WGS sequence"/>
</dbReference>
<dbReference type="PROSITE" id="PS50043">
    <property type="entry name" value="HTH_LUXR_2"/>
    <property type="match status" value="1"/>
</dbReference>
<keyword evidence="1" id="KW-0805">Transcription regulation</keyword>
<keyword evidence="7" id="KW-1185">Reference proteome</keyword>
<dbReference type="InterPro" id="IPR036388">
    <property type="entry name" value="WH-like_DNA-bd_sf"/>
</dbReference>
<feature type="transmembrane region" description="Helical" evidence="4">
    <location>
        <begin position="204"/>
        <end position="224"/>
    </location>
</feature>
<dbReference type="PANTHER" id="PTHR44688:SF16">
    <property type="entry name" value="DNA-BINDING TRANSCRIPTIONAL ACTIVATOR DEVR_DOSR"/>
    <property type="match status" value="1"/>
</dbReference>
<accession>A0ABV1JDC7</accession>
<proteinExistence type="predicted"/>
<dbReference type="InterPro" id="IPR000792">
    <property type="entry name" value="Tscrpt_reg_LuxR_C"/>
</dbReference>
<dbReference type="Gene3D" id="1.10.10.10">
    <property type="entry name" value="Winged helix-like DNA-binding domain superfamily/Winged helix DNA-binding domain"/>
    <property type="match status" value="1"/>
</dbReference>
<reference evidence="6 7" key="1">
    <citation type="submission" date="2024-04" db="EMBL/GenBank/DDBJ databases">
        <title>Human intestinal bacterial collection.</title>
        <authorList>
            <person name="Pauvert C."/>
            <person name="Hitch T.C.A."/>
            <person name="Clavel T."/>
        </authorList>
    </citation>
    <scope>NUCLEOTIDE SEQUENCE [LARGE SCALE GENOMIC DNA]</scope>
    <source>
        <strain evidence="6 7">CLA-KB-H42</strain>
    </source>
</reference>
<feature type="domain" description="HTH luxR-type" evidence="5">
    <location>
        <begin position="427"/>
        <end position="492"/>
    </location>
</feature>
<feature type="transmembrane region" description="Helical" evidence="4">
    <location>
        <begin position="301"/>
        <end position="321"/>
    </location>
</feature>
<evidence type="ECO:0000313" key="6">
    <source>
        <dbReference type="EMBL" id="MEQ3363085.1"/>
    </source>
</evidence>
<keyword evidence="2" id="KW-0238">DNA-binding</keyword>
<keyword evidence="3" id="KW-0804">Transcription</keyword>
<name>A0ABV1JDC7_9ACTN</name>
<dbReference type="Pfam" id="PF00196">
    <property type="entry name" value="GerE"/>
    <property type="match status" value="1"/>
</dbReference>
<feature type="transmembrane region" description="Helical" evidence="4">
    <location>
        <begin position="134"/>
        <end position="156"/>
    </location>
</feature>
<comment type="caution">
    <text evidence="6">The sequence shown here is derived from an EMBL/GenBank/DDBJ whole genome shotgun (WGS) entry which is preliminary data.</text>
</comment>
<gene>
    <name evidence="6" type="ORF">AAA083_08865</name>
</gene>
<feature type="transmembrane region" description="Helical" evidence="4">
    <location>
        <begin position="74"/>
        <end position="91"/>
    </location>
</feature>
<feature type="transmembrane region" description="Helical" evidence="4">
    <location>
        <begin position="333"/>
        <end position="353"/>
    </location>
</feature>
<dbReference type="CDD" id="cd06170">
    <property type="entry name" value="LuxR_C_like"/>
    <property type="match status" value="1"/>
</dbReference>
<feature type="transmembrane region" description="Helical" evidence="4">
    <location>
        <begin position="278"/>
        <end position="295"/>
    </location>
</feature>
<feature type="transmembrane region" description="Helical" evidence="4">
    <location>
        <begin position="359"/>
        <end position="379"/>
    </location>
</feature>
<dbReference type="PANTHER" id="PTHR44688">
    <property type="entry name" value="DNA-BINDING TRANSCRIPTIONAL ACTIVATOR DEVR_DOSR"/>
    <property type="match status" value="1"/>
</dbReference>
<dbReference type="InterPro" id="IPR016032">
    <property type="entry name" value="Sig_transdc_resp-reg_C-effctor"/>
</dbReference>
<organism evidence="6 7">
    <name type="scientific">Raoultibacter massiliensis</name>
    <dbReference type="NCBI Taxonomy" id="1852371"/>
    <lineage>
        <taxon>Bacteria</taxon>
        <taxon>Bacillati</taxon>
        <taxon>Actinomycetota</taxon>
        <taxon>Coriobacteriia</taxon>
        <taxon>Eggerthellales</taxon>
        <taxon>Eggerthellaceae</taxon>
        <taxon>Raoultibacter</taxon>
    </lineage>
</organism>
<evidence type="ECO:0000256" key="2">
    <source>
        <dbReference type="ARBA" id="ARBA00023125"/>
    </source>
</evidence>
<feature type="transmembrane region" description="Helical" evidence="4">
    <location>
        <begin position="103"/>
        <end position="125"/>
    </location>
</feature>
<evidence type="ECO:0000313" key="7">
    <source>
        <dbReference type="Proteomes" id="UP001487305"/>
    </source>
</evidence>